<comment type="caution">
    <text evidence="2">The sequence shown here is derived from an EMBL/GenBank/DDBJ whole genome shotgun (WGS) entry which is preliminary data.</text>
</comment>
<dbReference type="Proteomes" id="UP000186143">
    <property type="component" value="Unassembled WGS sequence"/>
</dbReference>
<sequence>MSEYQYYEFLAIDRPLGRSDKQALRAISTRATITDTRFVNTYGWGDLKGDPAEFMARWFDLHLYYANWGTRRLMLRVPNRFIDVSALGPFLDEIDWVTVRKAGENVIFDIVSDDDPEDEDTLDEYAEEEEAGMLASFVSLRTDLIDGDLRLFYLLWLKAVEDGAYEDDAVEPRLGVGPLTPLLTALATLLRLDEDLLQAAAEGGAAQTATSQDWDKAVAALSDEDRTAFLVRFLEGDPHARTDLKRRLSSTSALGKTPQRQALRTVGMLRTRAESHRLDRQQACAKAEAVKRKRAMEEIEKQRRERIRAVAARGEAVWRDVEEEIARRNASGYAKAIALLQDLKALAAEKAEAADFRLRLMAIRKRHAQKARFIERLTAAEMASDD</sequence>
<gene>
    <name evidence="2" type="ORF">BJF92_11040</name>
</gene>
<dbReference type="OrthoDB" id="9066681at2"/>
<accession>A0A1Q9AMJ4</accession>
<evidence type="ECO:0000256" key="1">
    <source>
        <dbReference type="SAM" id="Coils"/>
    </source>
</evidence>
<keyword evidence="1" id="KW-0175">Coiled coil</keyword>
<organism evidence="2 3">
    <name type="scientific">Xaviernesmea rhizosphaerae</name>
    <dbReference type="NCBI Taxonomy" id="1672749"/>
    <lineage>
        <taxon>Bacteria</taxon>
        <taxon>Pseudomonadati</taxon>
        <taxon>Pseudomonadota</taxon>
        <taxon>Alphaproteobacteria</taxon>
        <taxon>Hyphomicrobiales</taxon>
        <taxon>Rhizobiaceae</taxon>
        <taxon>Rhizobium/Agrobacterium group</taxon>
        <taxon>Xaviernesmea</taxon>
    </lineage>
</organism>
<name>A0A1Q9AMJ4_9HYPH</name>
<evidence type="ECO:0000313" key="3">
    <source>
        <dbReference type="Proteomes" id="UP000186143"/>
    </source>
</evidence>
<protein>
    <submittedName>
        <fullName evidence="2">Uncharacterized protein</fullName>
    </submittedName>
</protein>
<dbReference type="STRING" id="1672749.BJF92_11040"/>
<dbReference type="EMBL" id="MKIO01000021">
    <property type="protein sequence ID" value="OLP56620.1"/>
    <property type="molecule type" value="Genomic_DNA"/>
</dbReference>
<reference evidence="2 3" key="1">
    <citation type="submission" date="2016-09" db="EMBL/GenBank/DDBJ databases">
        <title>Rhizobium sp. nov., a novel species isolated from the rice rhizosphere.</title>
        <authorList>
            <person name="Zhao J."/>
            <person name="Zhang X."/>
        </authorList>
    </citation>
    <scope>NUCLEOTIDE SEQUENCE [LARGE SCALE GENOMIC DNA]</scope>
    <source>
        <strain evidence="2 3">MH17</strain>
    </source>
</reference>
<evidence type="ECO:0000313" key="2">
    <source>
        <dbReference type="EMBL" id="OLP56620.1"/>
    </source>
</evidence>
<dbReference type="AlphaFoldDB" id="A0A1Q9AMJ4"/>
<feature type="coiled-coil region" evidence="1">
    <location>
        <begin position="285"/>
        <end position="312"/>
    </location>
</feature>
<proteinExistence type="predicted"/>